<dbReference type="Proteomes" id="UP000470772">
    <property type="component" value="Unassembled WGS sequence"/>
</dbReference>
<sequence length="167" mass="18889">MMTIVISSPTLVLDFEEEELRQKYNSLVSSILSGKLAQFPIPNLKVREDAYSIEELGYRARVFLLTYLDRLQVKRTILKYNLDSFITDVISIDVSSTDILNKVSSRVRGKWILLTENEAEASWFTRLGVNSVTVGKGGKFSSIYGFVDYTSSHRVDKDLYVSKGCGI</sequence>
<reference evidence="1 2" key="1">
    <citation type="submission" date="2019-10" db="EMBL/GenBank/DDBJ databases">
        <title>Sequencing and Assembly of Multiple Reported Metal-Biooxidizing Members of the Extremely Thermoacidophilic Archaeal Family Sulfolobaceae.</title>
        <authorList>
            <person name="Counts J.A."/>
            <person name="Kelly R.M."/>
        </authorList>
    </citation>
    <scope>NUCLEOTIDE SEQUENCE [LARGE SCALE GENOMIC DNA]</scope>
    <source>
        <strain evidence="1 2">DSM 6482</strain>
    </source>
</reference>
<dbReference type="OrthoDB" id="37188at2157"/>
<proteinExistence type="predicted"/>
<accession>A0A6A9QXT0</accession>
<comment type="caution">
    <text evidence="1">The sequence shown here is derived from an EMBL/GenBank/DDBJ whole genome shotgun (WGS) entry which is preliminary data.</text>
</comment>
<dbReference type="AlphaFoldDB" id="A0A6A9QXT0"/>
<dbReference type="EMBL" id="WGGD01000005">
    <property type="protein sequence ID" value="MUN29832.1"/>
    <property type="molecule type" value="Genomic_DNA"/>
</dbReference>
<evidence type="ECO:0000313" key="2">
    <source>
        <dbReference type="Proteomes" id="UP000470772"/>
    </source>
</evidence>
<gene>
    <name evidence="1" type="ORF">GC250_10405</name>
</gene>
<dbReference type="RefSeq" id="WP_054838613.1">
    <property type="nucleotide sequence ID" value="NZ_BBBY01000013.1"/>
</dbReference>
<protein>
    <submittedName>
        <fullName evidence="1">Uncharacterized protein</fullName>
    </submittedName>
</protein>
<name>A0A6A9QXT0_SULME</name>
<organism evidence="1 2">
    <name type="scientific">Sulfuracidifex metallicus DSM 6482 = JCM 9184</name>
    <dbReference type="NCBI Taxonomy" id="523847"/>
    <lineage>
        <taxon>Archaea</taxon>
        <taxon>Thermoproteota</taxon>
        <taxon>Thermoprotei</taxon>
        <taxon>Sulfolobales</taxon>
        <taxon>Sulfolobaceae</taxon>
        <taxon>Sulfuracidifex</taxon>
    </lineage>
</organism>
<evidence type="ECO:0000313" key="1">
    <source>
        <dbReference type="EMBL" id="MUN29832.1"/>
    </source>
</evidence>
<keyword evidence="2" id="KW-1185">Reference proteome</keyword>